<evidence type="ECO:0000313" key="2">
    <source>
        <dbReference type="Proteomes" id="UP000286246"/>
    </source>
</evidence>
<proteinExistence type="predicted"/>
<dbReference type="EMBL" id="RAPY01000001">
    <property type="protein sequence ID" value="RKE55356.1"/>
    <property type="molecule type" value="Genomic_DNA"/>
</dbReference>
<gene>
    <name evidence="1" type="ORF">DFQ12_0187</name>
</gene>
<dbReference type="RefSeq" id="WP_120257147.1">
    <property type="nucleotide sequence ID" value="NZ_RAPY01000001.1"/>
</dbReference>
<accession>A0A420BF82</accession>
<dbReference type="AlphaFoldDB" id="A0A420BF82"/>
<sequence length="117" mass="13440">MEKKLGLKIELNGSPVTNAGLDKDDYVLIANLNFVERKNGSKEFSFNVSGMDGEQNDHLYWYGTDLKEGDTITMEVIEAPFDEPKTRTKSEIDKKAVLKDKLDTYYHLKEKLKDHIK</sequence>
<keyword evidence="2" id="KW-1185">Reference proteome</keyword>
<name>A0A420BF82_SPHD1</name>
<organism evidence="1 2">
    <name type="scientific">Sphingobacterium detergens</name>
    <dbReference type="NCBI Taxonomy" id="1145106"/>
    <lineage>
        <taxon>Bacteria</taxon>
        <taxon>Pseudomonadati</taxon>
        <taxon>Bacteroidota</taxon>
        <taxon>Sphingobacteriia</taxon>
        <taxon>Sphingobacteriales</taxon>
        <taxon>Sphingobacteriaceae</taxon>
        <taxon>Sphingobacterium</taxon>
    </lineage>
</organism>
<dbReference type="OrthoDB" id="1442549at2"/>
<protein>
    <submittedName>
        <fullName evidence="1">Uncharacterized protein</fullName>
    </submittedName>
</protein>
<reference evidence="1 2" key="1">
    <citation type="submission" date="2018-09" db="EMBL/GenBank/DDBJ databases">
        <title>Genomic Encyclopedia of Type Strains, Phase III (KMG-III): the genomes of soil and plant-associated and newly described type strains.</title>
        <authorList>
            <person name="Whitman W."/>
        </authorList>
    </citation>
    <scope>NUCLEOTIDE SEQUENCE [LARGE SCALE GENOMIC DNA]</scope>
    <source>
        <strain evidence="1 2">CECT 7938</strain>
    </source>
</reference>
<evidence type="ECO:0000313" key="1">
    <source>
        <dbReference type="EMBL" id="RKE55356.1"/>
    </source>
</evidence>
<comment type="caution">
    <text evidence="1">The sequence shown here is derived from an EMBL/GenBank/DDBJ whole genome shotgun (WGS) entry which is preliminary data.</text>
</comment>
<dbReference type="Proteomes" id="UP000286246">
    <property type="component" value="Unassembled WGS sequence"/>
</dbReference>